<organism evidence="1 2">
    <name type="scientific">Micromonospora purpureochromogenes</name>
    <dbReference type="NCBI Taxonomy" id="47872"/>
    <lineage>
        <taxon>Bacteria</taxon>
        <taxon>Bacillati</taxon>
        <taxon>Actinomycetota</taxon>
        <taxon>Actinomycetes</taxon>
        <taxon>Micromonosporales</taxon>
        <taxon>Micromonosporaceae</taxon>
        <taxon>Micromonospora</taxon>
    </lineage>
</organism>
<proteinExistence type="predicted"/>
<evidence type="ECO:0000313" key="1">
    <source>
        <dbReference type="EMBL" id="SCF39227.1"/>
    </source>
</evidence>
<gene>
    <name evidence="1" type="ORF">GA0074696_5230</name>
</gene>
<sequence>MGLDVVLYRLVRGGPGRRPSAVAAQVVPDPDDLLLDLLKRGRGGGRTPTLDRVDPLGELVVGAERAPQLLTELDCLVEAARTPAETVQVRRVAVLVRRCVRERDLEIRFEGD</sequence>
<accession>A0A1C5A1Y0</accession>
<dbReference type="EMBL" id="LT607410">
    <property type="protein sequence ID" value="SCF39227.1"/>
    <property type="molecule type" value="Genomic_DNA"/>
</dbReference>
<reference evidence="1 2" key="1">
    <citation type="submission" date="2016-06" db="EMBL/GenBank/DDBJ databases">
        <authorList>
            <person name="Kjaerup R.B."/>
            <person name="Dalgaard T.S."/>
            <person name="Juul-Madsen H.R."/>
        </authorList>
    </citation>
    <scope>NUCLEOTIDE SEQUENCE [LARGE SCALE GENOMIC DNA]</scope>
    <source>
        <strain evidence="1 2">DSM 43821</strain>
    </source>
</reference>
<protein>
    <submittedName>
        <fullName evidence="1">Uncharacterized protein</fullName>
    </submittedName>
</protein>
<evidence type="ECO:0000313" key="2">
    <source>
        <dbReference type="Proteomes" id="UP000198228"/>
    </source>
</evidence>
<name>A0A1C5A1Y0_9ACTN</name>
<dbReference type="AlphaFoldDB" id="A0A1C5A1Y0"/>
<dbReference type="Proteomes" id="UP000198228">
    <property type="component" value="Chromosome I"/>
</dbReference>
<dbReference type="RefSeq" id="WP_088963488.1">
    <property type="nucleotide sequence ID" value="NZ_LT607410.1"/>
</dbReference>